<dbReference type="Proteomes" id="UP001597474">
    <property type="component" value="Unassembled WGS sequence"/>
</dbReference>
<evidence type="ECO:0000256" key="5">
    <source>
        <dbReference type="PROSITE-ProRule" id="PRU00533"/>
    </source>
</evidence>
<protein>
    <submittedName>
        <fullName evidence="7">Acyl-homoserine-lactone synthase</fullName>
    </submittedName>
</protein>
<reference evidence="8" key="1">
    <citation type="journal article" date="2019" name="Int. J. Syst. Evol. Microbiol.">
        <title>The Global Catalogue of Microorganisms (GCM) 10K type strain sequencing project: providing services to taxonomists for standard genome sequencing and annotation.</title>
        <authorList>
            <consortium name="The Broad Institute Genomics Platform"/>
            <consortium name="The Broad Institute Genome Sequencing Center for Infectious Disease"/>
            <person name="Wu L."/>
            <person name="Ma J."/>
        </authorList>
    </citation>
    <scope>NUCLEOTIDE SEQUENCE [LARGE SCALE GENOMIC DNA]</scope>
    <source>
        <strain evidence="8">TISTR 2562</strain>
    </source>
</reference>
<comment type="caution">
    <text evidence="7">The sequence shown here is derived from an EMBL/GenBank/DDBJ whole genome shotgun (WGS) entry which is preliminary data.</text>
</comment>
<dbReference type="SUPFAM" id="SSF55729">
    <property type="entry name" value="Acyl-CoA N-acyltransferases (Nat)"/>
    <property type="match status" value="1"/>
</dbReference>
<comment type="similarity">
    <text evidence="5">Belongs to the autoinducer synthase family.</text>
</comment>
<dbReference type="PANTHER" id="PTHR39322">
    <property type="entry name" value="ACYL-HOMOSERINE-LACTONE SYNTHASE"/>
    <property type="match status" value="1"/>
</dbReference>
<keyword evidence="1 5" id="KW-0673">Quorum sensing</keyword>
<name>A0ABW5U4L7_9RHOB</name>
<gene>
    <name evidence="7" type="ORF">ACFSUD_14740</name>
</gene>
<sequence length="256" mass="28625">MGIEGNILGRRGWQHIFPELIPQEELDPDRLQRQAIRPRRGQGDPDGGERPLAPVSPQNQQVRATTLSVLNMHNHGELFVNLLRARKEIFIRAKGWELPEVDGMEFDQYDTPRARWIVLHEYGEVLGGVRLSPTTSQCGQYSYMIRDAQDGLLDSIPQDVLFFKAPVRDDIWEATRLFLSAKLPAGRRMELQKLLLAHMAATASELGARHVIGIVPAVFSRWMTRLGVMSAVPVGPVHHIDGEKTQAALMDVTGGA</sequence>
<evidence type="ECO:0000313" key="7">
    <source>
        <dbReference type="EMBL" id="MFD2740838.1"/>
    </source>
</evidence>
<evidence type="ECO:0000256" key="3">
    <source>
        <dbReference type="ARBA" id="ARBA00022691"/>
    </source>
</evidence>
<dbReference type="PANTHER" id="PTHR39322:SF1">
    <property type="entry name" value="ISOVALERYL-HOMOSERINE LACTONE SYNTHASE"/>
    <property type="match status" value="1"/>
</dbReference>
<proteinExistence type="inferred from homology"/>
<keyword evidence="2" id="KW-0808">Transferase</keyword>
<keyword evidence="4 5" id="KW-0071">Autoinducer synthesis</keyword>
<dbReference type="EMBL" id="JBHUMP010000014">
    <property type="protein sequence ID" value="MFD2740838.1"/>
    <property type="molecule type" value="Genomic_DNA"/>
</dbReference>
<keyword evidence="3" id="KW-0949">S-adenosyl-L-methionine</keyword>
<dbReference type="InterPro" id="IPR001690">
    <property type="entry name" value="Autoind_synthase"/>
</dbReference>
<dbReference type="Pfam" id="PF00765">
    <property type="entry name" value="Autoind_synth"/>
    <property type="match status" value="1"/>
</dbReference>
<dbReference type="PROSITE" id="PS51187">
    <property type="entry name" value="AUTOINDUCER_SYNTH_2"/>
    <property type="match status" value="1"/>
</dbReference>
<evidence type="ECO:0000256" key="2">
    <source>
        <dbReference type="ARBA" id="ARBA00022679"/>
    </source>
</evidence>
<dbReference type="RefSeq" id="WP_386375330.1">
    <property type="nucleotide sequence ID" value="NZ_JBHUMP010000014.1"/>
</dbReference>
<dbReference type="Gene3D" id="3.40.630.30">
    <property type="match status" value="1"/>
</dbReference>
<accession>A0ABW5U4L7</accession>
<evidence type="ECO:0000313" key="8">
    <source>
        <dbReference type="Proteomes" id="UP001597474"/>
    </source>
</evidence>
<evidence type="ECO:0000256" key="4">
    <source>
        <dbReference type="ARBA" id="ARBA00022929"/>
    </source>
</evidence>
<evidence type="ECO:0000256" key="1">
    <source>
        <dbReference type="ARBA" id="ARBA00022654"/>
    </source>
</evidence>
<feature type="region of interest" description="Disordered" evidence="6">
    <location>
        <begin position="37"/>
        <end position="59"/>
    </location>
</feature>
<organism evidence="7 8">
    <name type="scientific">Sulfitobacter aestuarii</name>
    <dbReference type="NCBI Taxonomy" id="2161676"/>
    <lineage>
        <taxon>Bacteria</taxon>
        <taxon>Pseudomonadati</taxon>
        <taxon>Pseudomonadota</taxon>
        <taxon>Alphaproteobacteria</taxon>
        <taxon>Rhodobacterales</taxon>
        <taxon>Roseobacteraceae</taxon>
        <taxon>Sulfitobacter</taxon>
    </lineage>
</organism>
<evidence type="ECO:0000256" key="6">
    <source>
        <dbReference type="SAM" id="MobiDB-lite"/>
    </source>
</evidence>
<keyword evidence="8" id="KW-1185">Reference proteome</keyword>
<dbReference type="InterPro" id="IPR016181">
    <property type="entry name" value="Acyl_CoA_acyltransferase"/>
</dbReference>